<dbReference type="InterPro" id="IPR036390">
    <property type="entry name" value="WH_DNA-bd_sf"/>
</dbReference>
<dbReference type="Pfam" id="PF03466">
    <property type="entry name" value="LysR_substrate"/>
    <property type="match status" value="1"/>
</dbReference>
<dbReference type="SUPFAM" id="SSF46785">
    <property type="entry name" value="Winged helix' DNA-binding domain"/>
    <property type="match status" value="1"/>
</dbReference>
<sequence length="297" mass="33803">MNLHALRIFMKVAEIGSVTGAAAKLLISQPAVTAQIRTLEKETGLKLLAPKGRTIQLTETGRWLAEQSHRLFALEADIEKEIADRREGKSGVLRLFATQLPARTLLTEWMVQFKKQYPDVDVQLFRGNTHHAFESLLNYEAHIAVIASEWQDLDIDSFTLFEDELVFIVPTRHRLAGREVELKEILREPFVYREKGSATRQKLMSLCQYVNVDPPRVGLMIEGLNESIEAVKIGYGAMLVPAFAVKSELNHHEVERVWVKDIHLSLPLRVCTRKKTPLFSVAKNFIAFITENKAVYQ</sequence>
<evidence type="ECO:0000256" key="2">
    <source>
        <dbReference type="ARBA" id="ARBA00023015"/>
    </source>
</evidence>
<dbReference type="EMBL" id="JBHSFW010000007">
    <property type="protein sequence ID" value="MFC4619357.1"/>
    <property type="molecule type" value="Genomic_DNA"/>
</dbReference>
<dbReference type="InterPro" id="IPR005119">
    <property type="entry name" value="LysR_subst-bd"/>
</dbReference>
<accession>A0ABV9GM74</accession>
<dbReference type="Proteomes" id="UP001596022">
    <property type="component" value="Unassembled WGS sequence"/>
</dbReference>
<evidence type="ECO:0000313" key="7">
    <source>
        <dbReference type="Proteomes" id="UP001596022"/>
    </source>
</evidence>
<comment type="caution">
    <text evidence="6">The sequence shown here is derived from an EMBL/GenBank/DDBJ whole genome shotgun (WGS) entry which is preliminary data.</text>
</comment>
<evidence type="ECO:0000259" key="5">
    <source>
        <dbReference type="PROSITE" id="PS50931"/>
    </source>
</evidence>
<keyword evidence="4" id="KW-0804">Transcription</keyword>
<dbReference type="SUPFAM" id="SSF53850">
    <property type="entry name" value="Periplasmic binding protein-like II"/>
    <property type="match status" value="1"/>
</dbReference>
<dbReference type="PRINTS" id="PR00039">
    <property type="entry name" value="HTHLYSR"/>
</dbReference>
<evidence type="ECO:0000256" key="3">
    <source>
        <dbReference type="ARBA" id="ARBA00023125"/>
    </source>
</evidence>
<dbReference type="InterPro" id="IPR000847">
    <property type="entry name" value="LysR_HTH_N"/>
</dbReference>
<dbReference type="PANTHER" id="PTHR30126:SF40">
    <property type="entry name" value="HTH-TYPE TRANSCRIPTIONAL REGULATOR GLTR"/>
    <property type="match status" value="1"/>
</dbReference>
<name>A0ABV9GM74_9BACL</name>
<evidence type="ECO:0000313" key="6">
    <source>
        <dbReference type="EMBL" id="MFC4619357.1"/>
    </source>
</evidence>
<reference evidence="7" key="1">
    <citation type="journal article" date="2019" name="Int. J. Syst. Evol. Microbiol.">
        <title>The Global Catalogue of Microorganisms (GCM) 10K type strain sequencing project: providing services to taxonomists for standard genome sequencing and annotation.</title>
        <authorList>
            <consortium name="The Broad Institute Genomics Platform"/>
            <consortium name="The Broad Institute Genome Sequencing Center for Infectious Disease"/>
            <person name="Wu L."/>
            <person name="Ma J."/>
        </authorList>
    </citation>
    <scope>NUCLEOTIDE SEQUENCE [LARGE SCALE GENOMIC DNA]</scope>
    <source>
        <strain evidence="7">CGMCC 1.16306</strain>
    </source>
</reference>
<comment type="similarity">
    <text evidence="1">Belongs to the LysR transcriptional regulatory family.</text>
</comment>
<evidence type="ECO:0000256" key="4">
    <source>
        <dbReference type="ARBA" id="ARBA00023163"/>
    </source>
</evidence>
<keyword evidence="2" id="KW-0805">Transcription regulation</keyword>
<dbReference type="Pfam" id="PF00126">
    <property type="entry name" value="HTH_1"/>
    <property type="match status" value="1"/>
</dbReference>
<dbReference type="RefSeq" id="WP_376846450.1">
    <property type="nucleotide sequence ID" value="NZ_JBHSFW010000007.1"/>
</dbReference>
<protein>
    <submittedName>
        <fullName evidence="6">LysR family transcriptional regulator</fullName>
    </submittedName>
</protein>
<feature type="domain" description="HTH lysR-type" evidence="5">
    <location>
        <begin position="1"/>
        <end position="58"/>
    </location>
</feature>
<evidence type="ECO:0000256" key="1">
    <source>
        <dbReference type="ARBA" id="ARBA00009437"/>
    </source>
</evidence>
<dbReference type="InterPro" id="IPR036388">
    <property type="entry name" value="WH-like_DNA-bd_sf"/>
</dbReference>
<gene>
    <name evidence="6" type="ORF">ACFO4N_11595</name>
</gene>
<dbReference type="PANTHER" id="PTHR30126">
    <property type="entry name" value="HTH-TYPE TRANSCRIPTIONAL REGULATOR"/>
    <property type="match status" value="1"/>
</dbReference>
<dbReference type="PROSITE" id="PS50931">
    <property type="entry name" value="HTH_LYSR"/>
    <property type="match status" value="1"/>
</dbReference>
<proteinExistence type="inferred from homology"/>
<keyword evidence="3" id="KW-0238">DNA-binding</keyword>
<organism evidence="6 7">
    <name type="scientific">Camelliibacillus cellulosilyticus</name>
    <dbReference type="NCBI Taxonomy" id="2174486"/>
    <lineage>
        <taxon>Bacteria</taxon>
        <taxon>Bacillati</taxon>
        <taxon>Bacillota</taxon>
        <taxon>Bacilli</taxon>
        <taxon>Bacillales</taxon>
        <taxon>Sporolactobacillaceae</taxon>
        <taxon>Camelliibacillus</taxon>
    </lineage>
</organism>
<dbReference type="Gene3D" id="1.10.10.10">
    <property type="entry name" value="Winged helix-like DNA-binding domain superfamily/Winged helix DNA-binding domain"/>
    <property type="match status" value="1"/>
</dbReference>
<keyword evidence="7" id="KW-1185">Reference proteome</keyword>
<dbReference type="Gene3D" id="3.40.190.290">
    <property type="match status" value="1"/>
</dbReference>